<protein>
    <recommendedName>
        <fullName evidence="17">FYVE, RhoGEF and PH domain containing 3</fullName>
    </recommendedName>
</protein>
<evidence type="ECO:0000259" key="13">
    <source>
        <dbReference type="PROSITE" id="PS50010"/>
    </source>
</evidence>
<dbReference type="Pfam" id="PF00169">
    <property type="entry name" value="PH"/>
    <property type="match status" value="1"/>
</dbReference>
<dbReference type="SMART" id="SM00325">
    <property type="entry name" value="RhoGEF"/>
    <property type="match status" value="1"/>
</dbReference>
<evidence type="ECO:0000259" key="12">
    <source>
        <dbReference type="PROSITE" id="PS50003"/>
    </source>
</evidence>
<dbReference type="InterPro" id="IPR017455">
    <property type="entry name" value="Znf_FYVE-rel"/>
</dbReference>
<evidence type="ECO:0000313" key="16">
    <source>
        <dbReference type="Proteomes" id="UP000002280"/>
    </source>
</evidence>
<keyword evidence="6" id="KW-0677">Repeat</keyword>
<keyword evidence="4" id="KW-0344">Guanine-nucleotide releasing factor</keyword>
<dbReference type="Gene3D" id="1.20.900.10">
    <property type="entry name" value="Dbl homology (DH) domain"/>
    <property type="match status" value="1"/>
</dbReference>
<dbReference type="SUPFAM" id="SSF48065">
    <property type="entry name" value="DBL homology domain (DH-domain)"/>
    <property type="match status" value="1"/>
</dbReference>
<reference evidence="15" key="3">
    <citation type="submission" date="2025-09" db="UniProtKB">
        <authorList>
            <consortium name="Ensembl"/>
        </authorList>
    </citation>
    <scope>IDENTIFICATION</scope>
</reference>
<dbReference type="InterPro" id="IPR013083">
    <property type="entry name" value="Znf_RING/FYVE/PHD"/>
</dbReference>
<feature type="compositionally biased region" description="Acidic residues" evidence="11">
    <location>
        <begin position="154"/>
        <end position="170"/>
    </location>
</feature>
<dbReference type="AlphaFoldDB" id="A0A5F8G7G0"/>
<dbReference type="CDD" id="cd15740">
    <property type="entry name" value="FYVE_FGD3"/>
    <property type="match status" value="1"/>
</dbReference>
<keyword evidence="3" id="KW-0597">Phosphoprotein</keyword>
<evidence type="ECO:0000256" key="8">
    <source>
        <dbReference type="ARBA" id="ARBA00022833"/>
    </source>
</evidence>
<feature type="domain" description="PH" evidence="12">
    <location>
        <begin position="402"/>
        <end position="729"/>
    </location>
</feature>
<evidence type="ECO:0000259" key="14">
    <source>
        <dbReference type="PROSITE" id="PS50178"/>
    </source>
</evidence>
<dbReference type="SMART" id="SM00064">
    <property type="entry name" value="FYVE"/>
    <property type="match status" value="1"/>
</dbReference>
<organism evidence="15 16">
    <name type="scientific">Monodelphis domestica</name>
    <name type="common">Gray short-tailed opossum</name>
    <dbReference type="NCBI Taxonomy" id="13616"/>
    <lineage>
        <taxon>Eukaryota</taxon>
        <taxon>Metazoa</taxon>
        <taxon>Chordata</taxon>
        <taxon>Craniata</taxon>
        <taxon>Vertebrata</taxon>
        <taxon>Euteleostomi</taxon>
        <taxon>Mammalia</taxon>
        <taxon>Metatheria</taxon>
        <taxon>Didelphimorphia</taxon>
        <taxon>Didelphidae</taxon>
        <taxon>Monodelphis</taxon>
    </lineage>
</organism>
<dbReference type="Pfam" id="PF00621">
    <property type="entry name" value="RhoGEF"/>
    <property type="match status" value="1"/>
</dbReference>
<keyword evidence="7 10" id="KW-0863">Zinc-finger</keyword>
<dbReference type="Proteomes" id="UP000002280">
    <property type="component" value="Chromosome 6"/>
</dbReference>
<keyword evidence="5" id="KW-0479">Metal-binding</keyword>
<dbReference type="Gene3D" id="3.30.40.10">
    <property type="entry name" value="Zinc/RING finger domain, C3HC4 (zinc finger)"/>
    <property type="match status" value="1"/>
</dbReference>
<dbReference type="InterPro" id="IPR001849">
    <property type="entry name" value="PH_domain"/>
</dbReference>
<dbReference type="SMART" id="SM00233">
    <property type="entry name" value="PH"/>
    <property type="match status" value="2"/>
</dbReference>
<dbReference type="GO" id="GO:0005085">
    <property type="term" value="F:guanyl-nucleotide exchange factor activity"/>
    <property type="evidence" value="ECO:0007669"/>
    <property type="project" value="UniProtKB-KW"/>
</dbReference>
<feature type="compositionally biased region" description="Basic and acidic residues" evidence="11">
    <location>
        <begin position="51"/>
        <end position="74"/>
    </location>
</feature>
<dbReference type="SUPFAM" id="SSF57903">
    <property type="entry name" value="FYVE/PHD zinc finger"/>
    <property type="match status" value="1"/>
</dbReference>
<dbReference type="CDD" id="cd00160">
    <property type="entry name" value="RhoGEF"/>
    <property type="match status" value="1"/>
</dbReference>
<dbReference type="InterPro" id="IPR011011">
    <property type="entry name" value="Znf_FYVE_PHD"/>
</dbReference>
<evidence type="ECO:0000256" key="6">
    <source>
        <dbReference type="ARBA" id="ARBA00022737"/>
    </source>
</evidence>
<evidence type="ECO:0000256" key="7">
    <source>
        <dbReference type="ARBA" id="ARBA00022771"/>
    </source>
</evidence>
<keyword evidence="9" id="KW-0206">Cytoskeleton</keyword>
<evidence type="ECO:0000256" key="4">
    <source>
        <dbReference type="ARBA" id="ARBA00022658"/>
    </source>
</evidence>
<dbReference type="InterPro" id="IPR000219">
    <property type="entry name" value="DH_dom"/>
</dbReference>
<dbReference type="PANTHER" id="PTHR12673">
    <property type="entry name" value="FACIOGENITAL DYSPLASIA PROTEIN"/>
    <property type="match status" value="1"/>
</dbReference>
<dbReference type="CDD" id="cd13236">
    <property type="entry name" value="PH2_FGD1-4"/>
    <property type="match status" value="1"/>
</dbReference>
<feature type="compositionally biased region" description="Polar residues" evidence="11">
    <location>
        <begin position="1"/>
        <end position="13"/>
    </location>
</feature>
<dbReference type="InterPro" id="IPR035941">
    <property type="entry name" value="FGD1-4_PH2"/>
</dbReference>
<dbReference type="Gene3D" id="2.30.29.30">
    <property type="entry name" value="Pleckstrin-homology domain (PH domain)/Phosphotyrosine-binding domain (PTB)"/>
    <property type="match status" value="2"/>
</dbReference>
<evidence type="ECO:0000256" key="11">
    <source>
        <dbReference type="SAM" id="MobiDB-lite"/>
    </source>
</evidence>
<keyword evidence="8" id="KW-0862">Zinc</keyword>
<dbReference type="InterPro" id="IPR051092">
    <property type="entry name" value="FYVE_RhoGEF_PH"/>
</dbReference>
<feature type="region of interest" description="Disordered" evidence="11">
    <location>
        <begin position="1"/>
        <end position="179"/>
    </location>
</feature>
<comment type="subcellular location">
    <subcellularLocation>
        <location evidence="1">Cytoplasm</location>
        <location evidence="1">Cytoskeleton</location>
    </subcellularLocation>
</comment>
<dbReference type="Bgee" id="ENSMODG00000014333">
    <property type="expression patterns" value="Expressed in spinal cord and 19 other cell types or tissues"/>
</dbReference>
<dbReference type="PROSITE" id="PS50178">
    <property type="entry name" value="ZF_FYVE"/>
    <property type="match status" value="1"/>
</dbReference>
<name>A0A5F8G7G0_MONDO</name>
<dbReference type="InterPro" id="IPR000306">
    <property type="entry name" value="Znf_FYVE"/>
</dbReference>
<dbReference type="PANTHER" id="PTHR12673:SF14">
    <property type="entry name" value="FYVE, RHOGEF AND PH DOMAIN-CONTAINING PROTEIN 3"/>
    <property type="match status" value="1"/>
</dbReference>
<evidence type="ECO:0000256" key="1">
    <source>
        <dbReference type="ARBA" id="ARBA00004245"/>
    </source>
</evidence>
<dbReference type="PROSITE" id="PS50003">
    <property type="entry name" value="PH_DOMAIN"/>
    <property type="match status" value="1"/>
</dbReference>
<dbReference type="InterPro" id="IPR035899">
    <property type="entry name" value="DBL_dom_sf"/>
</dbReference>
<dbReference type="GO" id="GO:0008270">
    <property type="term" value="F:zinc ion binding"/>
    <property type="evidence" value="ECO:0007669"/>
    <property type="project" value="UniProtKB-KW"/>
</dbReference>
<feature type="compositionally biased region" description="Basic and acidic residues" evidence="11">
    <location>
        <begin position="25"/>
        <end position="35"/>
    </location>
</feature>
<dbReference type="Pfam" id="PF01363">
    <property type="entry name" value="FYVE"/>
    <property type="match status" value="1"/>
</dbReference>
<dbReference type="Ensembl" id="ENSMODT00000059776.1">
    <property type="protein sequence ID" value="ENSMODP00000043410.1"/>
    <property type="gene ID" value="ENSMODG00000014333.4"/>
</dbReference>
<feature type="domain" description="FYVE-type" evidence="14">
    <location>
        <begin position="547"/>
        <end position="603"/>
    </location>
</feature>
<reference evidence="15 16" key="1">
    <citation type="journal article" date="2007" name="Nature">
        <title>Genome of the marsupial Monodelphis domestica reveals innovation in non-coding sequences.</title>
        <authorList>
            <person name="Mikkelsen T.S."/>
            <person name="Wakefield M.J."/>
            <person name="Aken B."/>
            <person name="Amemiya C.T."/>
            <person name="Chang J.L."/>
            <person name="Duke S."/>
            <person name="Garber M."/>
            <person name="Gentles A.J."/>
            <person name="Goodstadt L."/>
            <person name="Heger A."/>
            <person name="Jurka J."/>
            <person name="Kamal M."/>
            <person name="Mauceli E."/>
            <person name="Searle S.M."/>
            <person name="Sharpe T."/>
            <person name="Baker M.L."/>
            <person name="Batzer M.A."/>
            <person name="Benos P.V."/>
            <person name="Belov K."/>
            <person name="Clamp M."/>
            <person name="Cook A."/>
            <person name="Cuff J."/>
            <person name="Das R."/>
            <person name="Davidow L."/>
            <person name="Deakin J.E."/>
            <person name="Fazzari M.J."/>
            <person name="Glass J.L."/>
            <person name="Grabherr M."/>
            <person name="Greally J.M."/>
            <person name="Gu W."/>
            <person name="Hore T.A."/>
            <person name="Huttley G.A."/>
            <person name="Kleber M."/>
            <person name="Jirtle R.L."/>
            <person name="Koina E."/>
            <person name="Lee J.T."/>
            <person name="Mahony S."/>
            <person name="Marra M.A."/>
            <person name="Miller R.D."/>
            <person name="Nicholls R.D."/>
            <person name="Oda M."/>
            <person name="Papenfuss A.T."/>
            <person name="Parra Z.E."/>
            <person name="Pollock D.D."/>
            <person name="Ray D.A."/>
            <person name="Schein J.E."/>
            <person name="Speed T.P."/>
            <person name="Thompson K."/>
            <person name="VandeBerg J.L."/>
            <person name="Wade C.M."/>
            <person name="Walker J.A."/>
            <person name="Waters P.D."/>
            <person name="Webber C."/>
            <person name="Weidman J.R."/>
            <person name="Xie X."/>
            <person name="Zody M.C."/>
            <person name="Baldwin J."/>
            <person name="Abdouelleil A."/>
            <person name="Abdulkadir J."/>
            <person name="Abebe A."/>
            <person name="Abera B."/>
            <person name="Abreu J."/>
            <person name="Acer S.C."/>
            <person name="Aftuck L."/>
            <person name="Alexander A."/>
            <person name="An P."/>
            <person name="Anderson E."/>
            <person name="Anderson S."/>
            <person name="Arachi H."/>
            <person name="Azer M."/>
            <person name="Bachantsang P."/>
            <person name="Barry A."/>
            <person name="Bayul T."/>
            <person name="Berlin A."/>
            <person name="Bessette D."/>
            <person name="Bloom T."/>
            <person name="Bloom T."/>
            <person name="Boguslavskiy L."/>
            <person name="Bonnet C."/>
            <person name="Boukhgalter B."/>
            <person name="Bourzgui I."/>
            <person name="Brown A."/>
            <person name="Cahill P."/>
            <person name="Channer S."/>
            <person name="Cheshatsang Y."/>
            <person name="Chuda L."/>
            <person name="Citroen M."/>
            <person name="Collymore A."/>
            <person name="Cooke P."/>
            <person name="Costello M."/>
            <person name="D'Aco K."/>
            <person name="Daza R."/>
            <person name="De Haan G."/>
            <person name="DeGray S."/>
            <person name="DeMaso C."/>
            <person name="Dhargay N."/>
            <person name="Dooley K."/>
            <person name="Dooley E."/>
            <person name="Doricent M."/>
            <person name="Dorje P."/>
            <person name="Dorjee K."/>
            <person name="Dupes A."/>
            <person name="Elong R."/>
            <person name="Falk J."/>
            <person name="Farina A."/>
            <person name="Faro S."/>
            <person name="Ferguson D."/>
            <person name="Fisher S."/>
            <person name="Foley C.D."/>
            <person name="Franke A."/>
            <person name="Friedrich D."/>
            <person name="Gadbois L."/>
            <person name="Gearin G."/>
            <person name="Gearin C.R."/>
            <person name="Giannoukos G."/>
            <person name="Goode T."/>
            <person name="Graham J."/>
            <person name="Grandbois E."/>
            <person name="Grewal S."/>
            <person name="Gyaltsen K."/>
            <person name="Hafez N."/>
            <person name="Hagos B."/>
            <person name="Hall J."/>
            <person name="Henson C."/>
            <person name="Hollinger A."/>
            <person name="Honan T."/>
            <person name="Huard M.D."/>
            <person name="Hughes L."/>
            <person name="Hurhula B."/>
            <person name="Husby M.E."/>
            <person name="Kamat A."/>
            <person name="Kanga B."/>
            <person name="Kashin S."/>
            <person name="Khazanovich D."/>
            <person name="Kisner P."/>
            <person name="Lance K."/>
            <person name="Lara M."/>
            <person name="Lee W."/>
            <person name="Lennon N."/>
            <person name="Letendre F."/>
            <person name="LeVine R."/>
            <person name="Lipovsky A."/>
            <person name="Liu X."/>
            <person name="Liu J."/>
            <person name="Liu S."/>
            <person name="Lokyitsang T."/>
            <person name="Lokyitsang Y."/>
            <person name="Lubonja R."/>
            <person name="Lui A."/>
            <person name="MacDonald P."/>
            <person name="Magnisalis V."/>
            <person name="Maru K."/>
            <person name="Matthews C."/>
            <person name="McCusker W."/>
            <person name="McDonough S."/>
            <person name="Mehta T."/>
            <person name="Meldrim J."/>
            <person name="Meneus L."/>
            <person name="Mihai O."/>
            <person name="Mihalev A."/>
            <person name="Mihova T."/>
            <person name="Mittelman R."/>
            <person name="Mlenga V."/>
            <person name="Montmayeur A."/>
            <person name="Mulrain L."/>
            <person name="Navidi A."/>
            <person name="Naylor J."/>
            <person name="Negash T."/>
            <person name="Nguyen T."/>
            <person name="Nguyen N."/>
            <person name="Nicol R."/>
            <person name="Norbu C."/>
            <person name="Norbu N."/>
            <person name="Novod N."/>
            <person name="O'Neill B."/>
            <person name="Osman S."/>
            <person name="Markiewicz E."/>
            <person name="Oyono O.L."/>
            <person name="Patti C."/>
            <person name="Phunkhang P."/>
            <person name="Pierre F."/>
            <person name="Priest M."/>
            <person name="Raghuraman S."/>
            <person name="Rege F."/>
            <person name="Reyes R."/>
            <person name="Rise C."/>
            <person name="Rogov P."/>
            <person name="Ross K."/>
            <person name="Ryan E."/>
            <person name="Settipalli S."/>
            <person name="Shea T."/>
            <person name="Sherpa N."/>
            <person name="Shi L."/>
            <person name="Shih D."/>
            <person name="Sparrow T."/>
            <person name="Spaulding J."/>
            <person name="Stalker J."/>
            <person name="Stange-Thomann N."/>
            <person name="Stavropoulos S."/>
            <person name="Stone C."/>
            <person name="Strader C."/>
            <person name="Tesfaye S."/>
            <person name="Thomson T."/>
            <person name="Thoulutsang Y."/>
            <person name="Thoulutsang D."/>
            <person name="Topham K."/>
            <person name="Topping I."/>
            <person name="Tsamla T."/>
            <person name="Vassiliev H."/>
            <person name="Vo A."/>
            <person name="Wangchuk T."/>
            <person name="Wangdi T."/>
            <person name="Weiand M."/>
            <person name="Wilkinson J."/>
            <person name="Wilson A."/>
            <person name="Yadav S."/>
            <person name="Young G."/>
            <person name="Yu Q."/>
            <person name="Zembek L."/>
            <person name="Zhong D."/>
            <person name="Zimmer A."/>
            <person name="Zwirko Z."/>
            <person name="Jaffe D.B."/>
            <person name="Alvarez P."/>
            <person name="Brockman W."/>
            <person name="Butler J."/>
            <person name="Chin C."/>
            <person name="Gnerre S."/>
            <person name="MacCallum I."/>
            <person name="Graves J.A."/>
            <person name="Ponting C.P."/>
            <person name="Breen M."/>
            <person name="Samollow P.B."/>
            <person name="Lander E.S."/>
            <person name="Lindblad-Toh K."/>
        </authorList>
    </citation>
    <scope>NUCLEOTIDE SEQUENCE [LARGE SCALE GENOMIC DNA]</scope>
</reference>
<dbReference type="SUPFAM" id="SSF50729">
    <property type="entry name" value="PH domain-like"/>
    <property type="match status" value="2"/>
</dbReference>
<sequence>MESSLNSSPSPNTADYELAFGSGDLSEKNNKRDGSQPDVLGIAEPSSVDVGKLRELHIGDSQSFEDHSAAKPSKEAIGGDGAKASAVEQGSNGKIPNRDSGIDSPSCSVAGETFPTEEGGENKKYPSPGLLIEMEPEGEQSMSSPGDPQKEIAPEADSDVDEGSSEEPETADVPKGEDLDVAKCTEPQKLFNIANELLHTEEAYVKRLHLLDQVFCTKLAEAGIPSEVTTGIFSNISSIYCFHGQFLLPELQTRITQEWSTNPRIGDILQKLAPFLKMYGEYVKNFDRAMDMVNTWTQRSSPFKDVVQSIQKQEVCGNLTLQHHMLEPVQRIPRYEMLLKDYLKKLPGESPDRKDAEKSLELISTAANHSNAAIRKMEKMHKLLEVYERLGGEEDIVNPANELIKEGHIQKLSAKNGTAQDRYLFLFNSMLLYCVPKLRLIGQKFSVREKMDIAGLQVQEIAKPNATHTFTITGKKRSLDLQTRYGLSLLCSIYVILATIEKHKQKSETFRAFNSSFAQEEDVPDSPVTPLVPDLLYPVEKSKNRRDKEKQTCKSCSETFNSITKRRHHCKQCGAVICGKCSEFKADNSRQSRVCKECFLMQTTVLNSPVPEPSGEQRKKLEKHNITAPENSLFCSHLQLIDKGKVCCKLWATIPKAEPLVLYLQGGQDGRAPRTIPLPGYEVTLPGPAEKLEAKYTLKLSQSQQTLYLSVEDEELQRKWMEVLTRAAKGETDDPSASIGNPQGP</sequence>
<proteinExistence type="predicted"/>
<dbReference type="PROSITE" id="PS50010">
    <property type="entry name" value="DH_2"/>
    <property type="match status" value="1"/>
</dbReference>
<keyword evidence="2" id="KW-0963">Cytoplasm</keyword>
<feature type="domain" description="DH" evidence="13">
    <location>
        <begin position="189"/>
        <end position="373"/>
    </location>
</feature>
<evidence type="ECO:0008006" key="17">
    <source>
        <dbReference type="Google" id="ProtNLM"/>
    </source>
</evidence>
<evidence type="ECO:0000256" key="9">
    <source>
        <dbReference type="ARBA" id="ARBA00023212"/>
    </source>
</evidence>
<keyword evidence="16" id="KW-1185">Reference proteome</keyword>
<dbReference type="FunFam" id="1.20.900.10:FF:000013">
    <property type="entry name" value="FYVE, RhoGEF and PH domain-containing protein 4"/>
    <property type="match status" value="1"/>
</dbReference>
<reference evidence="15" key="2">
    <citation type="submission" date="2025-08" db="UniProtKB">
        <authorList>
            <consortium name="Ensembl"/>
        </authorList>
    </citation>
    <scope>IDENTIFICATION</scope>
</reference>
<dbReference type="InterPro" id="IPR011993">
    <property type="entry name" value="PH-like_dom_sf"/>
</dbReference>
<evidence type="ECO:0000256" key="5">
    <source>
        <dbReference type="ARBA" id="ARBA00022723"/>
    </source>
</evidence>
<evidence type="ECO:0000256" key="2">
    <source>
        <dbReference type="ARBA" id="ARBA00022490"/>
    </source>
</evidence>
<dbReference type="GeneTree" id="ENSGT00940000159597"/>
<evidence type="ECO:0000313" key="15">
    <source>
        <dbReference type="Ensembl" id="ENSMODP00000043410.1"/>
    </source>
</evidence>
<dbReference type="GO" id="GO:0005856">
    <property type="term" value="C:cytoskeleton"/>
    <property type="evidence" value="ECO:0007669"/>
    <property type="project" value="UniProtKB-SubCell"/>
</dbReference>
<evidence type="ECO:0000256" key="3">
    <source>
        <dbReference type="ARBA" id="ARBA00022553"/>
    </source>
</evidence>
<evidence type="ECO:0000256" key="10">
    <source>
        <dbReference type="PROSITE-ProRule" id="PRU00091"/>
    </source>
</evidence>
<accession>A0A5F8G7G0</accession>